<protein>
    <submittedName>
        <fullName evidence="4">Transcriptional regulator, TetR family</fullName>
    </submittedName>
</protein>
<proteinExistence type="predicted"/>
<name>A0A0R1YTB1_9LACO</name>
<dbReference type="GO" id="GO:0003677">
    <property type="term" value="F:DNA binding"/>
    <property type="evidence" value="ECO:0007669"/>
    <property type="project" value="UniProtKB-UniRule"/>
</dbReference>
<dbReference type="InterPro" id="IPR001647">
    <property type="entry name" value="HTH_TetR"/>
</dbReference>
<dbReference type="Gene3D" id="1.10.357.10">
    <property type="entry name" value="Tetracycline Repressor, domain 2"/>
    <property type="match status" value="1"/>
</dbReference>
<dbReference type="EMBL" id="AZFZ01000003">
    <property type="protein sequence ID" value="KRM45505.1"/>
    <property type="molecule type" value="Genomic_DNA"/>
</dbReference>
<reference evidence="4 5" key="1">
    <citation type="journal article" date="2015" name="Genome Announc.">
        <title>Expanding the biotechnology potential of lactobacilli through comparative genomics of 213 strains and associated genera.</title>
        <authorList>
            <person name="Sun Z."/>
            <person name="Harris H.M."/>
            <person name="McCann A."/>
            <person name="Guo C."/>
            <person name="Argimon S."/>
            <person name="Zhang W."/>
            <person name="Yang X."/>
            <person name="Jeffery I.B."/>
            <person name="Cooney J.C."/>
            <person name="Kagawa T.F."/>
            <person name="Liu W."/>
            <person name="Song Y."/>
            <person name="Salvetti E."/>
            <person name="Wrobel A."/>
            <person name="Rasinkangas P."/>
            <person name="Parkhill J."/>
            <person name="Rea M.C."/>
            <person name="O'Sullivan O."/>
            <person name="Ritari J."/>
            <person name="Douillard F.P."/>
            <person name="Paul Ross R."/>
            <person name="Yang R."/>
            <person name="Briner A.E."/>
            <person name="Felis G.E."/>
            <person name="de Vos W.M."/>
            <person name="Barrangou R."/>
            <person name="Klaenhammer T.R."/>
            <person name="Caufield P.W."/>
            <person name="Cui Y."/>
            <person name="Zhang H."/>
            <person name="O'Toole P.W."/>
        </authorList>
    </citation>
    <scope>NUCLEOTIDE SEQUENCE [LARGE SCALE GENOMIC DNA]</scope>
    <source>
        <strain evidence="4 5">DSM 18390</strain>
    </source>
</reference>
<comment type="caution">
    <text evidence="4">The sequence shown here is derived from an EMBL/GenBank/DDBJ whole genome shotgun (WGS) entry which is preliminary data.</text>
</comment>
<accession>A0A0R1YTB1</accession>
<dbReference type="PATRIC" id="fig|1423786.4.peg.1431"/>
<gene>
    <name evidence="4" type="ORF">FD47_GL001333</name>
</gene>
<dbReference type="InterPro" id="IPR009057">
    <property type="entry name" value="Homeodomain-like_sf"/>
</dbReference>
<dbReference type="SUPFAM" id="SSF46689">
    <property type="entry name" value="Homeodomain-like"/>
    <property type="match status" value="1"/>
</dbReference>
<dbReference type="Pfam" id="PF00440">
    <property type="entry name" value="TetR_N"/>
    <property type="match status" value="1"/>
</dbReference>
<dbReference type="InterPro" id="IPR050624">
    <property type="entry name" value="HTH-type_Tx_Regulator"/>
</dbReference>
<evidence type="ECO:0000313" key="4">
    <source>
        <dbReference type="EMBL" id="KRM45505.1"/>
    </source>
</evidence>
<keyword evidence="1 2" id="KW-0238">DNA-binding</keyword>
<feature type="domain" description="HTH tetR-type" evidence="3">
    <location>
        <begin position="23"/>
        <end position="83"/>
    </location>
</feature>
<evidence type="ECO:0000256" key="2">
    <source>
        <dbReference type="PROSITE-ProRule" id="PRU00335"/>
    </source>
</evidence>
<sequence length="218" mass="24678">MFSVSQQVSLKLFLDNHIFDGMTDKQIKIMVAAIRIFAEKGYANTSTKEIAKAADVAEGNIFSKFDNKRGLLNAIVNPVIATLFPETLSQFSDAKIANHSTRLHDFIGAMVADRINFVTENADVMKIFIAEMAYNHQLRDAFRHQFQTTTAFYTDAITRNLNLLKATQQMVDWRNPEIMRMIWSLVGGLIISYLFFNQPITDHDISHAVDGLTKALSR</sequence>
<evidence type="ECO:0000313" key="5">
    <source>
        <dbReference type="Proteomes" id="UP000051010"/>
    </source>
</evidence>
<organism evidence="4 5">
    <name type="scientific">Lentilactobacillus parafarraginis DSM 18390 = JCM 14109</name>
    <dbReference type="NCBI Taxonomy" id="1423786"/>
    <lineage>
        <taxon>Bacteria</taxon>
        <taxon>Bacillati</taxon>
        <taxon>Bacillota</taxon>
        <taxon>Bacilli</taxon>
        <taxon>Lactobacillales</taxon>
        <taxon>Lactobacillaceae</taxon>
        <taxon>Lentilactobacillus</taxon>
    </lineage>
</organism>
<dbReference type="PANTHER" id="PTHR43479">
    <property type="entry name" value="ACREF/ENVCD OPERON REPRESSOR-RELATED"/>
    <property type="match status" value="1"/>
</dbReference>
<dbReference type="AlphaFoldDB" id="A0A0R1YTB1"/>
<dbReference type="PROSITE" id="PS50977">
    <property type="entry name" value="HTH_TETR_2"/>
    <property type="match status" value="1"/>
</dbReference>
<dbReference type="PRINTS" id="PR00455">
    <property type="entry name" value="HTHTETR"/>
</dbReference>
<dbReference type="Proteomes" id="UP000051010">
    <property type="component" value="Unassembled WGS sequence"/>
</dbReference>
<evidence type="ECO:0000256" key="1">
    <source>
        <dbReference type="ARBA" id="ARBA00023125"/>
    </source>
</evidence>
<feature type="DNA-binding region" description="H-T-H motif" evidence="2">
    <location>
        <begin position="46"/>
        <end position="65"/>
    </location>
</feature>
<evidence type="ECO:0000259" key="3">
    <source>
        <dbReference type="PROSITE" id="PS50977"/>
    </source>
</evidence>
<dbReference type="PANTHER" id="PTHR43479:SF11">
    <property type="entry name" value="ACREF_ENVCD OPERON REPRESSOR-RELATED"/>
    <property type="match status" value="1"/>
</dbReference>